<sequence>MKKIGFQLNGTLVYGNLDLENKCIILDLNIYNSIVKELNDYFNEAYQFDIFGVFDDGRKISAFTCSVIEFNFLGKTKIHFLQLYVGNIHMKDSKNQKVKKVIFQISGVNNLPNINSLIIQENFSLTILNDKKTFQISVENTICLDEINKVIFELTTFFQIIILDVNIEFDKKIFYTQNNEEIELVLKSRKIENDKTINKLIDFDSINEKTLIKWFDTKKRFGKIFDYLSGIFNNNASTYIELNYFLLIQWIEAYCGVLYKSNINEKNIEKKKKKLMEVIDKSCLSEEDKQDFKDNAKYDKQGYIFSKKLELLFDGNETLKDLFNSDKTLLDDIKHYRNNLTHINIVDNLDNQEMHNLHEILKNIIYILIIEELTLPKSRFYDYFKKEAKRYFKLYKDMKE</sequence>
<dbReference type="Proteomes" id="UP000290378">
    <property type="component" value="Unassembled WGS sequence"/>
</dbReference>
<dbReference type="AlphaFoldDB" id="A0A6M8N3L3"/>
<accession>A0A6M8N3L3</accession>
<dbReference type="RefSeq" id="WP_129013368.1">
    <property type="nucleotide sequence ID" value="NZ_CBCSEI010000007.1"/>
</dbReference>
<name>A0A6M8N3L3_9BACT</name>
<comment type="caution">
    <text evidence="1">The sequence shown here is derived from an EMBL/GenBank/DDBJ whole genome shotgun (WGS) entry which is preliminary data.</text>
</comment>
<keyword evidence="2" id="KW-1185">Reference proteome</keyword>
<proteinExistence type="predicted"/>
<organism evidence="1 2">
    <name type="scientific">Arcobacter cloacae</name>
    <dbReference type="NCBI Taxonomy" id="1054034"/>
    <lineage>
        <taxon>Bacteria</taxon>
        <taxon>Pseudomonadati</taxon>
        <taxon>Campylobacterota</taxon>
        <taxon>Epsilonproteobacteria</taxon>
        <taxon>Campylobacterales</taxon>
        <taxon>Arcobacteraceae</taxon>
        <taxon>Arcobacter</taxon>
    </lineage>
</organism>
<dbReference type="EMBL" id="NXII01000006">
    <property type="protein sequence ID" value="RXI41705.1"/>
    <property type="molecule type" value="Genomic_DNA"/>
</dbReference>
<reference evidence="1 2" key="1">
    <citation type="submission" date="2017-09" db="EMBL/GenBank/DDBJ databases">
        <title>Genomics of the genus Arcobacter.</title>
        <authorList>
            <person name="Perez-Cataluna A."/>
            <person name="Figueras M.J."/>
            <person name="Salas-Masso N."/>
        </authorList>
    </citation>
    <scope>NUCLEOTIDE SEQUENCE [LARGE SCALE GENOMIC DNA]</scope>
    <source>
        <strain evidence="1 2">CECT 7834</strain>
    </source>
</reference>
<dbReference type="Pfam" id="PF18739">
    <property type="entry name" value="HEPN_Apea"/>
    <property type="match status" value="1"/>
</dbReference>
<evidence type="ECO:0000313" key="1">
    <source>
        <dbReference type="EMBL" id="RXI41705.1"/>
    </source>
</evidence>
<gene>
    <name evidence="1" type="ORF">CP963_06285</name>
</gene>
<dbReference type="InterPro" id="IPR041229">
    <property type="entry name" value="HEPN_Apea"/>
</dbReference>
<evidence type="ECO:0000313" key="2">
    <source>
        <dbReference type="Proteomes" id="UP000290378"/>
    </source>
</evidence>
<protein>
    <submittedName>
        <fullName evidence="1">Uncharacterized protein</fullName>
    </submittedName>
</protein>